<evidence type="ECO:0000256" key="2">
    <source>
        <dbReference type="ARBA" id="ARBA00023002"/>
    </source>
</evidence>
<keyword evidence="6" id="KW-1185">Reference proteome</keyword>
<dbReference type="GO" id="GO:0016491">
    <property type="term" value="F:oxidoreductase activity"/>
    <property type="evidence" value="ECO:0007669"/>
    <property type="project" value="UniProtKB-KW"/>
</dbReference>
<dbReference type="SUPFAM" id="SSF51735">
    <property type="entry name" value="NAD(P)-binding Rossmann-fold domains"/>
    <property type="match status" value="1"/>
</dbReference>
<evidence type="ECO:0000256" key="1">
    <source>
        <dbReference type="ARBA" id="ARBA00010928"/>
    </source>
</evidence>
<feature type="domain" description="GFO/IDH/MocA-like oxidoreductase" evidence="4">
    <location>
        <begin position="133"/>
        <end position="252"/>
    </location>
</feature>
<dbReference type="Pfam" id="PF01408">
    <property type="entry name" value="GFO_IDH_MocA"/>
    <property type="match status" value="1"/>
</dbReference>
<sequence>MERKLKWGILGCAGIAVRAVIPGLQQSERNVVAAIASRDADKAKETAERLGIERAYGSYEALLADDTIDAVYIPLPNHLHLPWTIRAAEAGKHILCEKPIALDAAEAARMVEVCQDKGVHLAEAFMYRHHPRYRLIRQMVEAGEIGEVRGIHGTFTFNNAANHTNIRYRRDWGGGSVYDVGCYPISAARLILGQEPEAATAHAFFSPEHDGVDMTASGLVEFAGGVGLTFDCGMWASFRNTLEVLGTEASIEVPSAFVSGPDGGYNFFVVSKDGRREIEVPRGNQYALQGDEFARTVLDGEAPAFGPEDAVRNMKVIDAVLRSASQRARIVIS</sequence>
<dbReference type="PANTHER" id="PTHR22604:SF105">
    <property type="entry name" value="TRANS-1,2-DIHYDROBENZENE-1,2-DIOL DEHYDROGENASE"/>
    <property type="match status" value="1"/>
</dbReference>
<comment type="similarity">
    <text evidence="1">Belongs to the Gfo/Idh/MocA family.</text>
</comment>
<evidence type="ECO:0000259" key="4">
    <source>
        <dbReference type="Pfam" id="PF22725"/>
    </source>
</evidence>
<dbReference type="Gene3D" id="3.30.360.10">
    <property type="entry name" value="Dihydrodipicolinate Reductase, domain 2"/>
    <property type="match status" value="1"/>
</dbReference>
<evidence type="ECO:0000259" key="3">
    <source>
        <dbReference type="Pfam" id="PF01408"/>
    </source>
</evidence>
<feature type="domain" description="Gfo/Idh/MocA-like oxidoreductase N-terminal" evidence="3">
    <location>
        <begin position="6"/>
        <end position="122"/>
    </location>
</feature>
<dbReference type="RefSeq" id="WP_277568516.1">
    <property type="nucleotide sequence ID" value="NZ_JAPDHZ010000008.1"/>
</dbReference>
<dbReference type="Pfam" id="PF22725">
    <property type="entry name" value="GFO_IDH_MocA_C3"/>
    <property type="match status" value="1"/>
</dbReference>
<reference evidence="5 6" key="1">
    <citation type="submission" date="2022-10" db="EMBL/GenBank/DDBJ databases">
        <title>Comparative genomic analysis of Cohnella hashimotonis sp. nov., isolated from the International Space Station.</title>
        <authorList>
            <person name="Simpson A."/>
            <person name="Venkateswaran K."/>
        </authorList>
    </citation>
    <scope>NUCLEOTIDE SEQUENCE [LARGE SCALE GENOMIC DNA]</scope>
    <source>
        <strain evidence="5 6">DSM 18997</strain>
    </source>
</reference>
<dbReference type="GO" id="GO:0000166">
    <property type="term" value="F:nucleotide binding"/>
    <property type="evidence" value="ECO:0007669"/>
    <property type="project" value="InterPro"/>
</dbReference>
<dbReference type="PANTHER" id="PTHR22604">
    <property type="entry name" value="OXIDOREDUCTASES"/>
    <property type="match status" value="1"/>
</dbReference>
<dbReference type="InterPro" id="IPR036291">
    <property type="entry name" value="NAD(P)-bd_dom_sf"/>
</dbReference>
<dbReference type="InterPro" id="IPR000683">
    <property type="entry name" value="Gfo/Idh/MocA-like_OxRdtase_N"/>
</dbReference>
<dbReference type="Gene3D" id="3.40.50.720">
    <property type="entry name" value="NAD(P)-binding Rossmann-like Domain"/>
    <property type="match status" value="1"/>
</dbReference>
<evidence type="ECO:0000313" key="5">
    <source>
        <dbReference type="EMBL" id="MDG0794790.1"/>
    </source>
</evidence>
<comment type="caution">
    <text evidence="5">The sequence shown here is derived from an EMBL/GenBank/DDBJ whole genome shotgun (WGS) entry which is preliminary data.</text>
</comment>
<dbReference type="Proteomes" id="UP001153387">
    <property type="component" value="Unassembled WGS sequence"/>
</dbReference>
<dbReference type="InterPro" id="IPR055170">
    <property type="entry name" value="GFO_IDH_MocA-like_dom"/>
</dbReference>
<name>A0A9X4KSF7_9BACL</name>
<evidence type="ECO:0000313" key="6">
    <source>
        <dbReference type="Proteomes" id="UP001153387"/>
    </source>
</evidence>
<organism evidence="5 6">
    <name type="scientific">Cohnella ginsengisoli</name>
    <dbReference type="NCBI Taxonomy" id="425004"/>
    <lineage>
        <taxon>Bacteria</taxon>
        <taxon>Bacillati</taxon>
        <taxon>Bacillota</taxon>
        <taxon>Bacilli</taxon>
        <taxon>Bacillales</taxon>
        <taxon>Paenibacillaceae</taxon>
        <taxon>Cohnella</taxon>
    </lineage>
</organism>
<proteinExistence type="inferred from homology"/>
<dbReference type="EMBL" id="JAPDHZ010000008">
    <property type="protein sequence ID" value="MDG0794790.1"/>
    <property type="molecule type" value="Genomic_DNA"/>
</dbReference>
<dbReference type="AlphaFoldDB" id="A0A9X4KSF7"/>
<gene>
    <name evidence="5" type="ORF">OMP38_31160</name>
</gene>
<protein>
    <submittedName>
        <fullName evidence="5">Gfo/Idh/MocA family oxidoreductase</fullName>
    </submittedName>
</protein>
<dbReference type="InterPro" id="IPR050984">
    <property type="entry name" value="Gfo/Idh/MocA_domain"/>
</dbReference>
<dbReference type="SUPFAM" id="SSF55347">
    <property type="entry name" value="Glyceraldehyde-3-phosphate dehydrogenase-like, C-terminal domain"/>
    <property type="match status" value="1"/>
</dbReference>
<accession>A0A9X4KSF7</accession>
<keyword evidence="2" id="KW-0560">Oxidoreductase</keyword>